<dbReference type="Gene3D" id="2.60.120.200">
    <property type="match status" value="1"/>
</dbReference>
<feature type="domain" description="Galectin" evidence="3">
    <location>
        <begin position="13"/>
        <end position="141"/>
    </location>
</feature>
<dbReference type="GO" id="GO:0030246">
    <property type="term" value="F:carbohydrate binding"/>
    <property type="evidence" value="ECO:0007669"/>
    <property type="project" value="UniProtKB-UniRule"/>
</dbReference>
<accession>A0A914D5P7</accession>
<keyword evidence="4" id="KW-1185">Reference proteome</keyword>
<dbReference type="InterPro" id="IPR044156">
    <property type="entry name" value="Galectin-like"/>
</dbReference>
<dbReference type="InterPro" id="IPR001079">
    <property type="entry name" value="Galectin_CRD"/>
</dbReference>
<dbReference type="GO" id="GO:0016936">
    <property type="term" value="F:galactoside binding"/>
    <property type="evidence" value="ECO:0007669"/>
    <property type="project" value="TreeGrafter"/>
</dbReference>
<dbReference type="PANTHER" id="PTHR11346">
    <property type="entry name" value="GALECTIN"/>
    <property type="match status" value="1"/>
</dbReference>
<sequence>MSSYSLKKLSVPFATPLSEKLKEGCKIIIHGTVRSHIEDTFEVEFLVGGNVALHLSFQFHHEGNHLILNSISEGNWGVEKKVKNPLHEGDEFHLTIQVSAKHYNIELLGKPLAEFKHRIPFDTVQAVGVKGGVELKSVQFQGFPFATTWDENAHGKNSYEGYGTSSYTPPVGKTVMQIAQLAMIMDKNLLNQQLAATNEKL</sequence>
<dbReference type="PANTHER" id="PTHR11346:SF174">
    <property type="entry name" value="GALAPTIN LEC-8-RELATED"/>
    <property type="match status" value="1"/>
</dbReference>
<organism evidence="4 5">
    <name type="scientific">Acrobeloides nanus</name>
    <dbReference type="NCBI Taxonomy" id="290746"/>
    <lineage>
        <taxon>Eukaryota</taxon>
        <taxon>Metazoa</taxon>
        <taxon>Ecdysozoa</taxon>
        <taxon>Nematoda</taxon>
        <taxon>Chromadorea</taxon>
        <taxon>Rhabditida</taxon>
        <taxon>Tylenchina</taxon>
        <taxon>Cephalobomorpha</taxon>
        <taxon>Cephaloboidea</taxon>
        <taxon>Cephalobidae</taxon>
        <taxon>Acrobeloides</taxon>
    </lineage>
</organism>
<evidence type="ECO:0000259" key="3">
    <source>
        <dbReference type="PROSITE" id="PS51304"/>
    </source>
</evidence>
<evidence type="ECO:0000256" key="1">
    <source>
        <dbReference type="ARBA" id="ARBA00022734"/>
    </source>
</evidence>
<dbReference type="WBParaSite" id="ACRNAN_scaffold1891.g13906.t1">
    <property type="protein sequence ID" value="ACRNAN_scaffold1891.g13906.t1"/>
    <property type="gene ID" value="ACRNAN_scaffold1891.g13906"/>
</dbReference>
<evidence type="ECO:0000313" key="4">
    <source>
        <dbReference type="Proteomes" id="UP000887540"/>
    </source>
</evidence>
<keyword evidence="1 2" id="KW-0430">Lectin</keyword>
<dbReference type="PROSITE" id="PS51304">
    <property type="entry name" value="GALECTIN"/>
    <property type="match status" value="1"/>
</dbReference>
<dbReference type="SMART" id="SM00276">
    <property type="entry name" value="GLECT"/>
    <property type="match status" value="1"/>
</dbReference>
<reference evidence="5" key="1">
    <citation type="submission" date="2022-11" db="UniProtKB">
        <authorList>
            <consortium name="WormBaseParasite"/>
        </authorList>
    </citation>
    <scope>IDENTIFICATION</scope>
</reference>
<proteinExistence type="predicted"/>
<evidence type="ECO:0000313" key="5">
    <source>
        <dbReference type="WBParaSite" id="ACRNAN_scaffold1891.g13906.t1"/>
    </source>
</evidence>
<dbReference type="SUPFAM" id="SSF49899">
    <property type="entry name" value="Concanavalin A-like lectins/glucanases"/>
    <property type="match status" value="1"/>
</dbReference>
<dbReference type="Pfam" id="PF00337">
    <property type="entry name" value="Gal-bind_lectin"/>
    <property type="match status" value="1"/>
</dbReference>
<dbReference type="AlphaFoldDB" id="A0A914D5P7"/>
<dbReference type="CDD" id="cd00070">
    <property type="entry name" value="GLECT"/>
    <property type="match status" value="1"/>
</dbReference>
<dbReference type="InterPro" id="IPR013320">
    <property type="entry name" value="ConA-like_dom_sf"/>
</dbReference>
<dbReference type="SMART" id="SM00908">
    <property type="entry name" value="Gal-bind_lectin"/>
    <property type="match status" value="1"/>
</dbReference>
<name>A0A914D5P7_9BILA</name>
<dbReference type="Proteomes" id="UP000887540">
    <property type="component" value="Unplaced"/>
</dbReference>
<evidence type="ECO:0000256" key="2">
    <source>
        <dbReference type="RuleBase" id="RU102079"/>
    </source>
</evidence>
<protein>
    <recommendedName>
        <fullName evidence="2">Galectin</fullName>
    </recommendedName>
</protein>